<dbReference type="InterPro" id="IPR054722">
    <property type="entry name" value="PolX-like_BBD"/>
</dbReference>
<sequence length="535" mass="58511">MALLDLVQNDGNSDEVTTASRRARPKAGDDTVAFPLIRCTKEDEIKRRILGMVRRVWNVEEIGLAKTRRRRRASSLSRLVVRSKARRAARALSLGSLGTGLEDEARRCDCGRDGDSSSAVVISNPLFGIQILEKFTKQNHSLWSAQILTTLRGAQLEGYITGTAEAPAAECEKEDGDKKVKTTISNPEYIKWFTQDQQVLGFLFSSLSREVLQQVAGAKTAAQAWSMINDMFTCKSKAGAINVLLALTTTQKGPISISEYIAKMRSLGDEMAGAGKPLDDEELIAYIINGLNSDFDATVEGLMATARIAPLSISHVYSQLLSYENRIRIRQAYLTTSANAANRGGRGGRGGNRGGRSSAPHGGRGGGRGNTGGANPGRGRGNDTRPVCQVCHKRGHVASDCWHRYDENYGPDEKLGGAATYAYGVDTNWYVDTRATDHITGQLDKLTTREKYKGTDLIHTVSGEGMNVKHIVHTIVPTPSCPLHLKNILHVPQASKNLVFVHRLVADNYAFLDIHGKYFLIKDKAMRRTILEGPC</sequence>
<feature type="compositionally biased region" description="Polar residues" evidence="1">
    <location>
        <begin position="9"/>
        <end position="20"/>
    </location>
</feature>
<feature type="region of interest" description="Disordered" evidence="1">
    <location>
        <begin position="340"/>
        <end position="383"/>
    </location>
</feature>
<reference evidence="4" key="1">
    <citation type="journal article" date="2005" name="Nature">
        <title>The map-based sequence of the rice genome.</title>
        <authorList>
            <consortium name="International rice genome sequencing project (IRGSP)"/>
            <person name="Matsumoto T."/>
            <person name="Wu J."/>
            <person name="Kanamori H."/>
            <person name="Katayose Y."/>
            <person name="Fujisawa M."/>
            <person name="Namiki N."/>
            <person name="Mizuno H."/>
            <person name="Yamamoto K."/>
            <person name="Antonio B.A."/>
            <person name="Baba T."/>
            <person name="Sakata K."/>
            <person name="Nagamura Y."/>
            <person name="Aoki H."/>
            <person name="Arikawa K."/>
            <person name="Arita K."/>
            <person name="Bito T."/>
            <person name="Chiden Y."/>
            <person name="Fujitsuka N."/>
            <person name="Fukunaka R."/>
            <person name="Hamada M."/>
            <person name="Harada C."/>
            <person name="Hayashi A."/>
            <person name="Hijishita S."/>
            <person name="Honda M."/>
            <person name="Hosokawa S."/>
            <person name="Ichikawa Y."/>
            <person name="Idonuma A."/>
            <person name="Iijima M."/>
            <person name="Ikeda M."/>
            <person name="Ikeno M."/>
            <person name="Ito K."/>
            <person name="Ito S."/>
            <person name="Ito T."/>
            <person name="Ito Y."/>
            <person name="Ito Y."/>
            <person name="Iwabuchi A."/>
            <person name="Kamiya K."/>
            <person name="Karasawa W."/>
            <person name="Kurita K."/>
            <person name="Katagiri S."/>
            <person name="Kikuta A."/>
            <person name="Kobayashi H."/>
            <person name="Kobayashi N."/>
            <person name="Machita K."/>
            <person name="Maehara T."/>
            <person name="Masukawa M."/>
            <person name="Mizubayashi T."/>
            <person name="Mukai Y."/>
            <person name="Nagasaki H."/>
            <person name="Nagata Y."/>
            <person name="Naito S."/>
            <person name="Nakashima M."/>
            <person name="Nakama Y."/>
            <person name="Nakamichi Y."/>
            <person name="Nakamura M."/>
            <person name="Meguro A."/>
            <person name="Negishi M."/>
            <person name="Ohta I."/>
            <person name="Ohta T."/>
            <person name="Okamoto M."/>
            <person name="Ono N."/>
            <person name="Saji S."/>
            <person name="Sakaguchi M."/>
            <person name="Sakai K."/>
            <person name="Shibata M."/>
            <person name="Shimokawa T."/>
            <person name="Song J."/>
            <person name="Takazaki Y."/>
            <person name="Terasawa K."/>
            <person name="Tsugane M."/>
            <person name="Tsuji K."/>
            <person name="Ueda S."/>
            <person name="Waki K."/>
            <person name="Yamagata H."/>
            <person name="Yamamoto M."/>
            <person name="Yamamoto S."/>
            <person name="Yamane H."/>
            <person name="Yoshiki S."/>
            <person name="Yoshihara R."/>
            <person name="Yukawa K."/>
            <person name="Zhong H."/>
            <person name="Yano M."/>
            <person name="Yuan Q."/>
            <person name="Ouyang S."/>
            <person name="Liu J."/>
            <person name="Jones K.M."/>
            <person name="Gansberger K."/>
            <person name="Moffat K."/>
            <person name="Hill J."/>
            <person name="Bera J."/>
            <person name="Fadrosh D."/>
            <person name="Jin S."/>
            <person name="Johri S."/>
            <person name="Kim M."/>
            <person name="Overton L."/>
            <person name="Reardon M."/>
            <person name="Tsitrin T."/>
            <person name="Vuong H."/>
            <person name="Weaver B."/>
            <person name="Ciecko A."/>
            <person name="Tallon L."/>
            <person name="Jackson J."/>
            <person name="Pai G."/>
            <person name="Aken S.V."/>
            <person name="Utterback T."/>
            <person name="Reidmuller S."/>
            <person name="Feldblyum T."/>
            <person name="Hsiao J."/>
            <person name="Zismann V."/>
            <person name="Iobst S."/>
            <person name="de Vazeille A.R."/>
            <person name="Buell C.R."/>
            <person name="Ying K."/>
            <person name="Li Y."/>
            <person name="Lu T."/>
            <person name="Huang Y."/>
            <person name="Zhao Q."/>
            <person name="Feng Q."/>
            <person name="Zhang L."/>
            <person name="Zhu J."/>
            <person name="Weng Q."/>
            <person name="Mu J."/>
            <person name="Lu Y."/>
            <person name="Fan D."/>
            <person name="Liu Y."/>
            <person name="Guan J."/>
            <person name="Zhang Y."/>
            <person name="Yu S."/>
            <person name="Liu X."/>
            <person name="Zhang Y."/>
            <person name="Hong G."/>
            <person name="Han B."/>
            <person name="Choisne N."/>
            <person name="Demange N."/>
            <person name="Orjeda G."/>
            <person name="Samain S."/>
            <person name="Cattolico L."/>
            <person name="Pelletier E."/>
            <person name="Couloux A."/>
            <person name="Segurens B."/>
            <person name="Wincker P."/>
            <person name="D'Hont A."/>
            <person name="Scarpelli C."/>
            <person name="Weissenbach J."/>
            <person name="Salanoubat M."/>
            <person name="Quetier F."/>
            <person name="Yu Y."/>
            <person name="Kim H.R."/>
            <person name="Rambo T."/>
            <person name="Currie J."/>
            <person name="Collura K."/>
            <person name="Luo M."/>
            <person name="Yang T."/>
            <person name="Ammiraju J.S.S."/>
            <person name="Engler F."/>
            <person name="Soderlund C."/>
            <person name="Wing R.A."/>
            <person name="Palmer L.E."/>
            <person name="de la Bastide M."/>
            <person name="Spiegel L."/>
            <person name="Nascimento L."/>
            <person name="Zutavern T."/>
            <person name="O'Shaughnessy A."/>
            <person name="Dike S."/>
            <person name="Dedhia N."/>
            <person name="Preston R."/>
            <person name="Balija V."/>
            <person name="McCombie W.R."/>
            <person name="Chow T."/>
            <person name="Chen H."/>
            <person name="Chung M."/>
            <person name="Chen C."/>
            <person name="Shaw J."/>
            <person name="Wu H."/>
            <person name="Hsiao K."/>
            <person name="Chao Y."/>
            <person name="Chu M."/>
            <person name="Cheng C."/>
            <person name="Hour A."/>
            <person name="Lee P."/>
            <person name="Lin S."/>
            <person name="Lin Y."/>
            <person name="Liou J."/>
            <person name="Liu S."/>
            <person name="Hsing Y."/>
            <person name="Raghuvanshi S."/>
            <person name="Mohanty A."/>
            <person name="Bharti A.K."/>
            <person name="Gaur A."/>
            <person name="Gupta V."/>
            <person name="Kumar D."/>
            <person name="Ravi V."/>
            <person name="Vij S."/>
            <person name="Kapur A."/>
            <person name="Khurana P."/>
            <person name="Khurana P."/>
            <person name="Khurana J.P."/>
            <person name="Tyagi A.K."/>
            <person name="Gaikwad K."/>
            <person name="Singh A."/>
            <person name="Dalal V."/>
            <person name="Srivastava S."/>
            <person name="Dixit A."/>
            <person name="Pal A.K."/>
            <person name="Ghazi I.A."/>
            <person name="Yadav M."/>
            <person name="Pandit A."/>
            <person name="Bhargava A."/>
            <person name="Sureshbabu K."/>
            <person name="Batra K."/>
            <person name="Sharma T.R."/>
            <person name="Mohapatra T."/>
            <person name="Singh N.K."/>
            <person name="Messing J."/>
            <person name="Nelson A.B."/>
            <person name="Fuks G."/>
            <person name="Kavchok S."/>
            <person name="Keizer G."/>
            <person name="Linton E."/>
            <person name="Llaca V."/>
            <person name="Song R."/>
            <person name="Tanyolac B."/>
            <person name="Young S."/>
            <person name="Ho-Il K."/>
            <person name="Hahn J.H."/>
            <person name="Sangsakoo G."/>
            <person name="Vanavichit A."/>
            <person name="de Mattos Luiz.A.T."/>
            <person name="Zimmer P.D."/>
            <person name="Malone G."/>
            <person name="Dellagostin O."/>
            <person name="de Oliveira A.C."/>
            <person name="Bevan M."/>
            <person name="Bancroft I."/>
            <person name="Minx P."/>
            <person name="Cordum H."/>
            <person name="Wilson R."/>
            <person name="Cheng Z."/>
            <person name="Jin W."/>
            <person name="Jiang J."/>
            <person name="Leong S.A."/>
            <person name="Iwama H."/>
            <person name="Gojobori T."/>
            <person name="Itoh T."/>
            <person name="Niimura Y."/>
            <person name="Fujii Y."/>
            <person name="Habara T."/>
            <person name="Sakai H."/>
            <person name="Sato Y."/>
            <person name="Wilson G."/>
            <person name="Kumar K."/>
            <person name="McCouch S."/>
            <person name="Juretic N."/>
            <person name="Hoen D."/>
            <person name="Wright S."/>
            <person name="Bruskiewich R."/>
            <person name="Bureau T."/>
            <person name="Miyao A."/>
            <person name="Hirochika H."/>
            <person name="Nishikawa T."/>
            <person name="Kadowaki K."/>
            <person name="Sugiura M."/>
            <person name="Burr B."/>
            <person name="Sasaki T."/>
        </authorList>
    </citation>
    <scope>NUCLEOTIDE SEQUENCE [LARGE SCALE GENOMIC DNA]</scope>
    <source>
        <strain evidence="4">cv. Nipponbare</strain>
    </source>
</reference>
<feature type="compositionally biased region" description="Gly residues" evidence="1">
    <location>
        <begin position="344"/>
        <end position="354"/>
    </location>
</feature>
<dbReference type="Pfam" id="PF14223">
    <property type="entry name" value="Retrotran_gag_2"/>
    <property type="match status" value="1"/>
</dbReference>
<dbReference type="EMBL" id="AC084767">
    <property type="protein sequence ID" value="AAX95626.1"/>
    <property type="molecule type" value="Genomic_DNA"/>
</dbReference>
<evidence type="ECO:0000256" key="1">
    <source>
        <dbReference type="SAM" id="MobiDB-lite"/>
    </source>
</evidence>
<evidence type="ECO:0000313" key="3">
    <source>
        <dbReference type="EMBL" id="AAX95626.1"/>
    </source>
</evidence>
<protein>
    <submittedName>
        <fullName evidence="3">Zinc knuckle, putative</fullName>
    </submittedName>
</protein>
<dbReference type="Pfam" id="PF22936">
    <property type="entry name" value="Pol_BBD"/>
    <property type="match status" value="1"/>
</dbReference>
<evidence type="ECO:0000259" key="2">
    <source>
        <dbReference type="Pfam" id="PF22936"/>
    </source>
</evidence>
<organism evidence="3 4">
    <name type="scientific">Oryza sativa subsp. japonica</name>
    <name type="common">Rice</name>
    <dbReference type="NCBI Taxonomy" id="39947"/>
    <lineage>
        <taxon>Eukaryota</taxon>
        <taxon>Viridiplantae</taxon>
        <taxon>Streptophyta</taxon>
        <taxon>Embryophyta</taxon>
        <taxon>Tracheophyta</taxon>
        <taxon>Spermatophyta</taxon>
        <taxon>Magnoliopsida</taxon>
        <taxon>Liliopsida</taxon>
        <taxon>Poales</taxon>
        <taxon>Poaceae</taxon>
        <taxon>BOP clade</taxon>
        <taxon>Oryzoideae</taxon>
        <taxon>Oryzeae</taxon>
        <taxon>Oryzinae</taxon>
        <taxon>Oryza</taxon>
        <taxon>Oryza sativa</taxon>
    </lineage>
</organism>
<reference evidence="4" key="2">
    <citation type="journal article" date="2008" name="Nucleic Acids Res.">
        <title>The rice annotation project database (RAP-DB): 2008 update.</title>
        <authorList>
            <consortium name="The rice annotation project (RAP)"/>
        </authorList>
    </citation>
    <scope>GENOME REANNOTATION</scope>
    <source>
        <strain evidence="4">cv. Nipponbare</strain>
    </source>
</reference>
<evidence type="ECO:0000313" key="4">
    <source>
        <dbReference type="Proteomes" id="UP000000763"/>
    </source>
</evidence>
<feature type="compositionally biased region" description="Gly residues" evidence="1">
    <location>
        <begin position="362"/>
        <end position="379"/>
    </location>
</feature>
<dbReference type="Proteomes" id="UP000000763">
    <property type="component" value="Chromosome 3"/>
</dbReference>
<dbReference type="AlphaFoldDB" id="Q10I54"/>
<dbReference type="PANTHER" id="PTHR47481">
    <property type="match status" value="1"/>
</dbReference>
<name>Q10I54_ORYSJ</name>
<accession>Q10I54</accession>
<feature type="region of interest" description="Disordered" evidence="1">
    <location>
        <begin position="1"/>
        <end position="25"/>
    </location>
</feature>
<feature type="domain" description="Retrovirus-related Pol polyprotein from transposon TNT 1-94-like beta-barrel" evidence="2">
    <location>
        <begin position="429"/>
        <end position="508"/>
    </location>
</feature>
<proteinExistence type="predicted"/>
<dbReference type="PANTHER" id="PTHR47481:SF31">
    <property type="entry name" value="OS01G0873500 PROTEIN"/>
    <property type="match status" value="1"/>
</dbReference>